<comment type="caution">
    <text evidence="6">The sequence shown here is derived from an EMBL/GenBank/DDBJ whole genome shotgun (WGS) entry which is preliminary data.</text>
</comment>
<evidence type="ECO:0000256" key="4">
    <source>
        <dbReference type="RuleBase" id="RU004504"/>
    </source>
</evidence>
<proteinExistence type="inferred from homology"/>
<dbReference type="EMBL" id="WHUV01000001">
    <property type="protein sequence ID" value="MQA52712.1"/>
    <property type="molecule type" value="Genomic_DNA"/>
</dbReference>
<dbReference type="Proteomes" id="UP000486534">
    <property type="component" value="Unassembled WGS sequence"/>
</dbReference>
<keyword evidence="2" id="KW-0663">Pyridoxal phosphate</keyword>
<dbReference type="Gene3D" id="3.40.640.10">
    <property type="entry name" value="Type I PLP-dependent aspartate aminotransferase-like (Major domain)"/>
    <property type="match status" value="1"/>
</dbReference>
<dbReference type="InterPro" id="IPR020578">
    <property type="entry name" value="Aminotrans_V_PyrdxlP_BS"/>
</dbReference>
<evidence type="ECO:0000313" key="7">
    <source>
        <dbReference type="Proteomes" id="UP000486534"/>
    </source>
</evidence>
<dbReference type="InterPro" id="IPR000192">
    <property type="entry name" value="Aminotrans_V_dom"/>
</dbReference>
<reference evidence="6 7" key="1">
    <citation type="submission" date="2019-10" db="EMBL/GenBank/DDBJ databases">
        <title>Pseudomonas dajingensis sp. nov., isolated from the profound head ulcers of farmed Murray cod (Maccullochella peelii peelii).</title>
        <authorList>
            <person name="Liu Y."/>
        </authorList>
    </citation>
    <scope>NUCLEOTIDE SEQUENCE [LARGE SCALE GENOMIC DNA]</scope>
    <source>
        <strain evidence="6 7">MC042</strain>
    </source>
</reference>
<dbReference type="PANTHER" id="PTHR43586:SF24">
    <property type="entry name" value="BLR4730 PROTEIN"/>
    <property type="match status" value="1"/>
</dbReference>
<gene>
    <name evidence="6" type="ORF">GDH07_05145</name>
</gene>
<dbReference type="RefSeq" id="WP_152897321.1">
    <property type="nucleotide sequence ID" value="NZ_CP191492.1"/>
</dbReference>
<dbReference type="SUPFAM" id="SSF53383">
    <property type="entry name" value="PLP-dependent transferases"/>
    <property type="match status" value="1"/>
</dbReference>
<dbReference type="InterPro" id="IPR015422">
    <property type="entry name" value="PyrdxlP-dep_Trfase_small"/>
</dbReference>
<dbReference type="PROSITE" id="PS00595">
    <property type="entry name" value="AA_TRANSFER_CLASS_5"/>
    <property type="match status" value="1"/>
</dbReference>
<evidence type="ECO:0000256" key="1">
    <source>
        <dbReference type="ARBA" id="ARBA00001933"/>
    </source>
</evidence>
<dbReference type="AlphaFoldDB" id="A0A7X1U2V8"/>
<keyword evidence="6" id="KW-0032">Aminotransferase</keyword>
<comment type="similarity">
    <text evidence="3">Belongs to the class-V pyridoxal-phosphate-dependent aminotransferase family.</text>
</comment>
<keyword evidence="6" id="KW-0808">Transferase</keyword>
<dbReference type="GO" id="GO:0008483">
    <property type="term" value="F:transaminase activity"/>
    <property type="evidence" value="ECO:0007669"/>
    <property type="project" value="UniProtKB-KW"/>
</dbReference>
<sequence>MGPAQHARLRQATPGCARVCHFNHAGASLPSQGTLDAMYQQLQHEAQQGPMEAATTTDWPERARCLAARLLNTSAEAIAFASSGSAAWSLAFNALPRWRSGDRILVGRHEWGGNLACMAPAIAAGAQLEVIPCDSHGAVSVPALESMLDARVRLIALTWLPANGGLINPAAAIGHLARQWHVPYFIDAGQALGQLPCDVQALGCDVLKAAGRKYLRGPRGTALLYVRPGFLERLQPQQRDVLSAPWNGQGFSLRGDARRFETSEVSQVLLAGLANALQELEEIGIQAIEQRIASLSGLLRTAMDRIPGLQRQDLGTPGRQSGLIAFTLKGWDSLALKARLARQGINIGANGVAYTPLDMQARGLASVARIAVSHLNTEGEIQRLLRALEELAEGGPAG</sequence>
<dbReference type="Gene3D" id="3.90.1150.10">
    <property type="entry name" value="Aspartate Aminotransferase, domain 1"/>
    <property type="match status" value="1"/>
</dbReference>
<feature type="domain" description="Aminotransferase class V" evidence="5">
    <location>
        <begin position="24"/>
        <end position="384"/>
    </location>
</feature>
<dbReference type="Pfam" id="PF00266">
    <property type="entry name" value="Aminotran_5"/>
    <property type="match status" value="1"/>
</dbReference>
<dbReference type="PANTHER" id="PTHR43586">
    <property type="entry name" value="CYSTEINE DESULFURASE"/>
    <property type="match status" value="1"/>
</dbReference>
<organism evidence="6 7">
    <name type="scientific">Pseudomonas piscis</name>
    <dbReference type="NCBI Taxonomy" id="2614538"/>
    <lineage>
        <taxon>Bacteria</taxon>
        <taxon>Pseudomonadati</taxon>
        <taxon>Pseudomonadota</taxon>
        <taxon>Gammaproteobacteria</taxon>
        <taxon>Pseudomonadales</taxon>
        <taxon>Pseudomonadaceae</taxon>
        <taxon>Pseudomonas</taxon>
    </lineage>
</organism>
<evidence type="ECO:0000313" key="6">
    <source>
        <dbReference type="EMBL" id="MQA52712.1"/>
    </source>
</evidence>
<dbReference type="InterPro" id="IPR015421">
    <property type="entry name" value="PyrdxlP-dep_Trfase_major"/>
</dbReference>
<evidence type="ECO:0000259" key="5">
    <source>
        <dbReference type="Pfam" id="PF00266"/>
    </source>
</evidence>
<evidence type="ECO:0000256" key="3">
    <source>
        <dbReference type="RuleBase" id="RU004075"/>
    </source>
</evidence>
<dbReference type="InterPro" id="IPR015424">
    <property type="entry name" value="PyrdxlP-dep_Trfase"/>
</dbReference>
<evidence type="ECO:0000256" key="2">
    <source>
        <dbReference type="ARBA" id="ARBA00022898"/>
    </source>
</evidence>
<name>A0A7X1U2V8_9PSED</name>
<accession>A0A7X1U2V8</accession>
<protein>
    <submittedName>
        <fullName evidence="6">Aminotransferase class V-fold PLP-dependent enzyme</fullName>
    </submittedName>
</protein>
<comment type="cofactor">
    <cofactor evidence="1 4">
        <name>pyridoxal 5'-phosphate</name>
        <dbReference type="ChEBI" id="CHEBI:597326"/>
    </cofactor>
</comment>